<dbReference type="AlphaFoldDB" id="A0A6S6SDM5"/>
<sequence>MELKTHLKLDNTLNGELLELKEGYAKVVLKTIQNMVADAEGLIHGGFIFGAADFTAMATVNDPYVVLAKSETKFLAPVKVGQSVTFQGKNIESNARKQTIEVTGTIENKKVFVGTFYTVVLDTHVLNL</sequence>
<organism evidence="2">
    <name type="scientific">uncultured Sulfurovum sp</name>
    <dbReference type="NCBI Taxonomy" id="269237"/>
    <lineage>
        <taxon>Bacteria</taxon>
        <taxon>Pseudomonadati</taxon>
        <taxon>Campylobacterota</taxon>
        <taxon>Epsilonproteobacteria</taxon>
        <taxon>Campylobacterales</taxon>
        <taxon>Sulfurovaceae</taxon>
        <taxon>Sulfurovum</taxon>
        <taxon>environmental samples</taxon>
    </lineage>
</organism>
<evidence type="ECO:0000313" key="2">
    <source>
        <dbReference type="EMBL" id="CAA6803104.1"/>
    </source>
</evidence>
<name>A0A6S6SDM5_9BACT</name>
<dbReference type="Pfam" id="PF03061">
    <property type="entry name" value="4HBT"/>
    <property type="match status" value="1"/>
</dbReference>
<accession>A0A6S6SDM5</accession>
<dbReference type="SUPFAM" id="SSF54637">
    <property type="entry name" value="Thioesterase/thiol ester dehydrase-isomerase"/>
    <property type="match status" value="1"/>
</dbReference>
<gene>
    <name evidence="2" type="ORF">HELGO_WM2209</name>
</gene>
<dbReference type="InterPro" id="IPR006683">
    <property type="entry name" value="Thioestr_dom"/>
</dbReference>
<feature type="domain" description="Thioesterase" evidence="1">
    <location>
        <begin position="41"/>
        <end position="110"/>
    </location>
</feature>
<dbReference type="InterPro" id="IPR029069">
    <property type="entry name" value="HotDog_dom_sf"/>
</dbReference>
<proteinExistence type="predicted"/>
<reference evidence="2" key="1">
    <citation type="submission" date="2020-01" db="EMBL/GenBank/DDBJ databases">
        <authorList>
            <person name="Meier V. D."/>
            <person name="Meier V D."/>
        </authorList>
    </citation>
    <scope>NUCLEOTIDE SEQUENCE</scope>
    <source>
        <strain evidence="2">HLG_WM_MAG_04</strain>
    </source>
</reference>
<dbReference type="Gene3D" id="3.10.129.10">
    <property type="entry name" value="Hotdog Thioesterase"/>
    <property type="match status" value="1"/>
</dbReference>
<dbReference type="GO" id="GO:0016289">
    <property type="term" value="F:acyl-CoA hydrolase activity"/>
    <property type="evidence" value="ECO:0007669"/>
    <property type="project" value="TreeGrafter"/>
</dbReference>
<dbReference type="PANTHER" id="PTHR42856">
    <property type="entry name" value="ACYL-COENZYME A THIOESTERASE PAAI"/>
    <property type="match status" value="1"/>
</dbReference>
<evidence type="ECO:0000259" key="1">
    <source>
        <dbReference type="Pfam" id="PF03061"/>
    </source>
</evidence>
<dbReference type="EMBL" id="CACVAX010000006">
    <property type="protein sequence ID" value="CAA6803104.1"/>
    <property type="molecule type" value="Genomic_DNA"/>
</dbReference>
<dbReference type="InterPro" id="IPR052723">
    <property type="entry name" value="Acyl-CoA_thioesterase_PaaI"/>
</dbReference>
<dbReference type="CDD" id="cd03440">
    <property type="entry name" value="hot_dog"/>
    <property type="match status" value="1"/>
</dbReference>
<dbReference type="PANTHER" id="PTHR42856:SF1">
    <property type="entry name" value="ACYL-COENZYME A THIOESTERASE PAAI"/>
    <property type="match status" value="1"/>
</dbReference>
<protein>
    <submittedName>
        <fullName evidence="2">Hot dog fold protein HP0420</fullName>
    </submittedName>
</protein>